<gene>
    <name evidence="1" type="ORF">FVW20_02370</name>
</gene>
<dbReference type="RefSeq" id="WP_196608133.1">
    <property type="nucleotide sequence ID" value="NZ_VRYY01000048.1"/>
</dbReference>
<organism evidence="1 2">
    <name type="scientific">Nitratidesulfovibrio oxamicus</name>
    <dbReference type="NCBI Taxonomy" id="32016"/>
    <lineage>
        <taxon>Bacteria</taxon>
        <taxon>Pseudomonadati</taxon>
        <taxon>Thermodesulfobacteriota</taxon>
        <taxon>Desulfovibrionia</taxon>
        <taxon>Desulfovibrionales</taxon>
        <taxon>Desulfovibrionaceae</taxon>
        <taxon>Nitratidesulfovibrio</taxon>
    </lineage>
</organism>
<sequence length="66" mass="6514">MVGDLQILGRMHASLEAIGSEHVGAQGGDVVAATRGAFGRAANWLRSALGGGTASANRGVIGNLVA</sequence>
<name>A0ABS0J129_9BACT</name>
<keyword evidence="2" id="KW-1185">Reference proteome</keyword>
<reference evidence="1 2" key="1">
    <citation type="submission" date="2019-08" db="EMBL/GenBank/DDBJ databases">
        <authorList>
            <person name="Luo N."/>
        </authorList>
    </citation>
    <scope>NUCLEOTIDE SEQUENCE [LARGE SCALE GENOMIC DNA]</scope>
    <source>
        <strain evidence="1 2">NCIMB 9442</strain>
    </source>
</reference>
<evidence type="ECO:0000313" key="2">
    <source>
        <dbReference type="Proteomes" id="UP001194469"/>
    </source>
</evidence>
<accession>A0ABS0J129</accession>
<evidence type="ECO:0000313" key="1">
    <source>
        <dbReference type="EMBL" id="MBG3875900.1"/>
    </source>
</evidence>
<dbReference type="Proteomes" id="UP001194469">
    <property type="component" value="Unassembled WGS sequence"/>
</dbReference>
<comment type="caution">
    <text evidence="1">The sequence shown here is derived from an EMBL/GenBank/DDBJ whole genome shotgun (WGS) entry which is preliminary data.</text>
</comment>
<proteinExistence type="predicted"/>
<protein>
    <submittedName>
        <fullName evidence="1">Uncharacterized protein</fullName>
    </submittedName>
</protein>
<feature type="non-terminal residue" evidence="1">
    <location>
        <position position="66"/>
    </location>
</feature>
<dbReference type="EMBL" id="VRYY01000048">
    <property type="protein sequence ID" value="MBG3875900.1"/>
    <property type="molecule type" value="Genomic_DNA"/>
</dbReference>